<dbReference type="InterPro" id="IPR000731">
    <property type="entry name" value="SSD"/>
</dbReference>
<evidence type="ECO:0000256" key="7">
    <source>
        <dbReference type="SAM" id="Phobius"/>
    </source>
</evidence>
<dbReference type="Proteomes" id="UP000035642">
    <property type="component" value="Unassembled WGS sequence"/>
</dbReference>
<dbReference type="GO" id="GO:0018996">
    <property type="term" value="P:molting cycle, collagen and cuticulin-based cuticle"/>
    <property type="evidence" value="ECO:0007669"/>
    <property type="project" value="TreeGrafter"/>
</dbReference>
<evidence type="ECO:0000313" key="9">
    <source>
        <dbReference type="Proteomes" id="UP000035642"/>
    </source>
</evidence>
<dbReference type="InterPro" id="IPR051697">
    <property type="entry name" value="Patched_domain-protein"/>
</dbReference>
<feature type="transmembrane region" description="Helical" evidence="7">
    <location>
        <begin position="604"/>
        <end position="624"/>
    </location>
</feature>
<feature type="domain" description="SSD" evidence="8">
    <location>
        <begin position="142"/>
        <end position="297"/>
    </location>
</feature>
<feature type="transmembrane region" description="Helical" evidence="7">
    <location>
        <begin position="303"/>
        <end position="321"/>
    </location>
</feature>
<feature type="transmembrane region" description="Helical" evidence="7">
    <location>
        <begin position="269"/>
        <end position="296"/>
    </location>
</feature>
<dbReference type="InterPro" id="IPR003392">
    <property type="entry name" value="PTHD_SSD"/>
</dbReference>
<name>A0A158PAQ0_ANGCA</name>
<comment type="similarity">
    <text evidence="2">Belongs to the patched family.</text>
</comment>
<evidence type="ECO:0000256" key="1">
    <source>
        <dbReference type="ARBA" id="ARBA00004141"/>
    </source>
</evidence>
<dbReference type="GO" id="GO:0030659">
    <property type="term" value="C:cytoplasmic vesicle membrane"/>
    <property type="evidence" value="ECO:0007669"/>
    <property type="project" value="TreeGrafter"/>
</dbReference>
<feature type="transmembrane region" description="Helical" evidence="7">
    <location>
        <begin position="556"/>
        <end position="575"/>
    </location>
</feature>
<feature type="transmembrane region" description="Helical" evidence="7">
    <location>
        <begin position="243"/>
        <end position="263"/>
    </location>
</feature>
<feature type="transmembrane region" description="Helical" evidence="7">
    <location>
        <begin position="333"/>
        <end position="353"/>
    </location>
</feature>
<feature type="transmembrane region" description="Helical" evidence="7">
    <location>
        <begin position="199"/>
        <end position="222"/>
    </location>
</feature>
<dbReference type="Gene3D" id="1.20.1640.10">
    <property type="entry name" value="Multidrug efflux transporter AcrB transmembrane domain"/>
    <property type="match status" value="2"/>
</dbReference>
<evidence type="ECO:0000256" key="4">
    <source>
        <dbReference type="ARBA" id="ARBA00022989"/>
    </source>
</evidence>
<feature type="transmembrane region" description="Helical" evidence="7">
    <location>
        <begin position="502"/>
        <end position="521"/>
    </location>
</feature>
<dbReference type="PANTHER" id="PTHR10796:SF94">
    <property type="entry name" value="SSD DOMAIN-CONTAINING PROTEIN"/>
    <property type="match status" value="1"/>
</dbReference>
<keyword evidence="3 7" id="KW-0812">Transmembrane</keyword>
<feature type="transmembrane region" description="Helical" evidence="7">
    <location>
        <begin position="631"/>
        <end position="652"/>
    </location>
</feature>
<keyword evidence="5 7" id="KW-0472">Membrane</keyword>
<dbReference type="WBParaSite" id="ACAC_0000984701-mRNA-1">
    <property type="protein sequence ID" value="ACAC_0000984701-mRNA-1"/>
    <property type="gene ID" value="ACAC_0000984701"/>
</dbReference>
<proteinExistence type="inferred from homology"/>
<reference evidence="10" key="2">
    <citation type="submission" date="2016-04" db="UniProtKB">
        <authorList>
            <consortium name="WormBaseParasite"/>
        </authorList>
    </citation>
    <scope>IDENTIFICATION</scope>
</reference>
<feature type="transmembrane region" description="Helical" evidence="7">
    <location>
        <begin position="145"/>
        <end position="164"/>
    </location>
</feature>
<dbReference type="GO" id="GO:0005886">
    <property type="term" value="C:plasma membrane"/>
    <property type="evidence" value="ECO:0007669"/>
    <property type="project" value="TreeGrafter"/>
</dbReference>
<feature type="transmembrane region" description="Helical" evidence="7">
    <location>
        <begin position="171"/>
        <end position="193"/>
    </location>
</feature>
<evidence type="ECO:0000256" key="5">
    <source>
        <dbReference type="ARBA" id="ARBA00023136"/>
    </source>
</evidence>
<keyword evidence="9" id="KW-1185">Reference proteome</keyword>
<dbReference type="PANTHER" id="PTHR10796">
    <property type="entry name" value="PATCHED-RELATED"/>
    <property type="match status" value="1"/>
</dbReference>
<evidence type="ECO:0000313" key="10">
    <source>
        <dbReference type="WBParaSite" id="ACAC_0000984701-mRNA-1"/>
    </source>
</evidence>
<dbReference type="PROSITE" id="PS50156">
    <property type="entry name" value="SSD"/>
    <property type="match status" value="1"/>
</dbReference>
<keyword evidence="4 7" id="KW-1133">Transmembrane helix</keyword>
<reference evidence="9" key="1">
    <citation type="submission" date="2012-09" db="EMBL/GenBank/DDBJ databases">
        <authorList>
            <person name="Martin A.A."/>
        </authorList>
    </citation>
    <scope>NUCLEOTIDE SEQUENCE</scope>
</reference>
<dbReference type="Pfam" id="PF02460">
    <property type="entry name" value="Patched"/>
    <property type="match status" value="1"/>
</dbReference>
<dbReference type="SUPFAM" id="SSF82866">
    <property type="entry name" value="Multidrug efflux transporter AcrB transmembrane domain"/>
    <property type="match status" value="2"/>
</dbReference>
<sequence length="691" mass="78440">LGLKMWILLARTKDTNVDDMDNSRKGHETNKNFFYAYSLSEYLSDIHLNFPVSETMGHKFFIGNHFFGVNLDKGSGPIESMEYVTLWYMNQVENISQRRKLQAIQMELFERSRLDNFSDLISFGIYGDQIASKEMLRGTQGTVKFFILGVVLMVVFMSFTFNHIAFGSKQILIIGAIGVPATAVATCFAILGWIKFPFNSIMCITPFLVMGIGVDDAFLLLHSWRRHGHLDTKERMRAAVHEIGPSMAITSATNTLAFGIGIASSTPLMSAFCLCTCIAICLDFVFEFLIFCPLLAFQFHNSVLCMASNHCLISGIFRWFSWDAYVNVLFSPFGRLFVVVFTFFIYICAVLGVKEMKPAFDPSKTFPRDSDLLPFLQNFQKIQQEYTPINFISLMPDLSNSHDVTVFFEMIHRLENSEGCYGPERTQLMLRNFIEVLSSRSYEDLPKYLEERDLDWTRRAMKIDSMRKIIDDYANFKPSLFDYDSTIYDLIITVKEEMLKSVMITFFCMTAACAFMIPSLIGASMASLSMLSISFSLLGFLSIWGQDLDPVTMINVLMAIGFSVDFSAHICYHYHLGVRKGSFLSGKEGVLKVLQVVGRPMFEASFSTIICMTPLFFVPVYIIVSFAKTICIVASLGLLHGLVIIPVCLFSLSRNQQRTSPLELLLKVFYFCSFQFNSVFIKVPEVPECFS</sequence>
<dbReference type="GO" id="GO:0006897">
    <property type="term" value="P:endocytosis"/>
    <property type="evidence" value="ECO:0007669"/>
    <property type="project" value="TreeGrafter"/>
</dbReference>
<accession>A0A158PAQ0</accession>
<comment type="subcellular location">
    <subcellularLocation>
        <location evidence="1">Membrane</location>
        <topology evidence="1">Multi-pass membrane protein</topology>
    </subcellularLocation>
</comment>
<evidence type="ECO:0000256" key="2">
    <source>
        <dbReference type="ARBA" id="ARBA00005585"/>
    </source>
</evidence>
<evidence type="ECO:0000256" key="3">
    <source>
        <dbReference type="ARBA" id="ARBA00022692"/>
    </source>
</evidence>
<evidence type="ECO:0000256" key="6">
    <source>
        <dbReference type="ARBA" id="ARBA00023180"/>
    </source>
</evidence>
<evidence type="ECO:0000259" key="8">
    <source>
        <dbReference type="PROSITE" id="PS50156"/>
    </source>
</evidence>
<protein>
    <submittedName>
        <fullName evidence="10">SSD domain-containing protein</fullName>
    </submittedName>
</protein>
<dbReference type="AlphaFoldDB" id="A0A158PAQ0"/>
<keyword evidence="6" id="KW-0325">Glycoprotein</keyword>
<organism evidence="9 10">
    <name type="scientific">Angiostrongylus cantonensis</name>
    <name type="common">Rat lungworm</name>
    <dbReference type="NCBI Taxonomy" id="6313"/>
    <lineage>
        <taxon>Eukaryota</taxon>
        <taxon>Metazoa</taxon>
        <taxon>Ecdysozoa</taxon>
        <taxon>Nematoda</taxon>
        <taxon>Chromadorea</taxon>
        <taxon>Rhabditida</taxon>
        <taxon>Rhabditina</taxon>
        <taxon>Rhabditomorpha</taxon>
        <taxon>Strongyloidea</taxon>
        <taxon>Metastrongylidae</taxon>
        <taxon>Angiostrongylus</taxon>
    </lineage>
</organism>